<dbReference type="Pfam" id="PF07690">
    <property type="entry name" value="MFS_1"/>
    <property type="match status" value="1"/>
</dbReference>
<sequence length="427" mass="43106">MSASDPDHAPEAAGAKPSSGPTTLGTGVAALALALLLGLQPVTTDLYLPALPLLRQDLQASMAAVQLTMSMALLAFGVAQLVMGPLSDRLGRRPVLLCGLALYALSGAAAALAPGMAGLVAARMLQGVGLAAAVVCARAMVRDLYAPHEGAQVMARGLSGLGVIALICPPLGGLLTVHGGWRAAMAALGCAGLAVLVFVARRVPETRPAPVLGQLRPPLRRQMATIVAHPGWQAWSLLITGTYAGLVLLLAGGSFVYLGALGLQPGGYGLVMAGASGVYLLGTYCCRRWLRTVGLAGAVRRGSGFTLAGGLSLLGLAMSGVEQLPLILAAHWLYCFGHGIHQPCGQAGAVGPFPQAAGTASALSGALLAGGAALAGLWLGQMLDGRLLTLAQGVAVCAVFTSTIGWTLVQRHGERFGAAAALPVPPR</sequence>
<keyword evidence="4" id="KW-1003">Cell membrane</keyword>
<dbReference type="PANTHER" id="PTHR43271">
    <property type="entry name" value="BLL2771 PROTEIN"/>
    <property type="match status" value="1"/>
</dbReference>
<dbReference type="InterPro" id="IPR020846">
    <property type="entry name" value="MFS_dom"/>
</dbReference>
<feature type="region of interest" description="Disordered" evidence="9">
    <location>
        <begin position="1"/>
        <end position="21"/>
    </location>
</feature>
<gene>
    <name evidence="11" type="ORF">G3A44_19365</name>
</gene>
<evidence type="ECO:0000256" key="7">
    <source>
        <dbReference type="ARBA" id="ARBA00023136"/>
    </source>
</evidence>
<feature type="transmembrane region" description="Helical" evidence="8">
    <location>
        <begin position="120"/>
        <end position="141"/>
    </location>
</feature>
<reference evidence="11 12" key="1">
    <citation type="submission" date="2020-02" db="EMBL/GenBank/DDBJ databases">
        <title>Ideonella bacterium strain TBM-1.</title>
        <authorList>
            <person name="Chen W.-M."/>
        </authorList>
    </citation>
    <scope>NUCLEOTIDE SEQUENCE [LARGE SCALE GENOMIC DNA]</scope>
    <source>
        <strain evidence="11 12">TBM-1</strain>
    </source>
</reference>
<feature type="transmembrane region" description="Helical" evidence="8">
    <location>
        <begin position="237"/>
        <end position="260"/>
    </location>
</feature>
<feature type="domain" description="Major facilitator superfamily (MFS) profile" evidence="10">
    <location>
        <begin position="29"/>
        <end position="427"/>
    </location>
</feature>
<feature type="transmembrane region" description="Helical" evidence="8">
    <location>
        <begin position="387"/>
        <end position="409"/>
    </location>
</feature>
<evidence type="ECO:0000256" key="2">
    <source>
        <dbReference type="ARBA" id="ARBA00006236"/>
    </source>
</evidence>
<keyword evidence="8" id="KW-0997">Cell inner membrane</keyword>
<evidence type="ECO:0000259" key="10">
    <source>
        <dbReference type="PROSITE" id="PS50850"/>
    </source>
</evidence>
<dbReference type="PANTHER" id="PTHR43271:SF2">
    <property type="entry name" value="BLL2771 PROTEIN"/>
    <property type="match status" value="1"/>
</dbReference>
<dbReference type="AlphaFoldDB" id="A0A7C9PJ77"/>
<evidence type="ECO:0000256" key="5">
    <source>
        <dbReference type="ARBA" id="ARBA00022692"/>
    </source>
</evidence>
<evidence type="ECO:0000256" key="9">
    <source>
        <dbReference type="SAM" id="MobiDB-lite"/>
    </source>
</evidence>
<evidence type="ECO:0000313" key="12">
    <source>
        <dbReference type="Proteomes" id="UP000484255"/>
    </source>
</evidence>
<feature type="transmembrane region" description="Helical" evidence="8">
    <location>
        <begin position="298"/>
        <end position="318"/>
    </location>
</feature>
<evidence type="ECO:0000256" key="3">
    <source>
        <dbReference type="ARBA" id="ARBA00022448"/>
    </source>
</evidence>
<dbReference type="NCBIfam" id="TIGR00710">
    <property type="entry name" value="efflux_Bcr_CflA"/>
    <property type="match status" value="1"/>
</dbReference>
<evidence type="ECO:0000256" key="4">
    <source>
        <dbReference type="ARBA" id="ARBA00022475"/>
    </source>
</evidence>
<feature type="transmembrane region" description="Helical" evidence="8">
    <location>
        <begin position="153"/>
        <end position="175"/>
    </location>
</feature>
<proteinExistence type="inferred from homology"/>
<feature type="transmembrane region" description="Helical" evidence="8">
    <location>
        <begin position="63"/>
        <end position="83"/>
    </location>
</feature>
<dbReference type="Proteomes" id="UP000484255">
    <property type="component" value="Unassembled WGS sequence"/>
</dbReference>
<keyword evidence="12" id="KW-1185">Reference proteome</keyword>
<dbReference type="InterPro" id="IPR011701">
    <property type="entry name" value="MFS"/>
</dbReference>
<dbReference type="GO" id="GO:0005886">
    <property type="term" value="C:plasma membrane"/>
    <property type="evidence" value="ECO:0007669"/>
    <property type="project" value="UniProtKB-SubCell"/>
</dbReference>
<feature type="compositionally biased region" description="Basic and acidic residues" evidence="9">
    <location>
        <begin position="1"/>
        <end position="10"/>
    </location>
</feature>
<dbReference type="EMBL" id="JAAGOH010000033">
    <property type="protein sequence ID" value="NDY93357.1"/>
    <property type="molecule type" value="Genomic_DNA"/>
</dbReference>
<dbReference type="GO" id="GO:1990961">
    <property type="term" value="P:xenobiotic detoxification by transmembrane export across the plasma membrane"/>
    <property type="evidence" value="ECO:0007669"/>
    <property type="project" value="InterPro"/>
</dbReference>
<comment type="caution">
    <text evidence="11">The sequence shown here is derived from an EMBL/GenBank/DDBJ whole genome shotgun (WGS) entry which is preliminary data.</text>
</comment>
<organism evidence="11 12">
    <name type="scientific">Ideonella livida</name>
    <dbReference type="NCBI Taxonomy" id="2707176"/>
    <lineage>
        <taxon>Bacteria</taxon>
        <taxon>Pseudomonadati</taxon>
        <taxon>Pseudomonadota</taxon>
        <taxon>Betaproteobacteria</taxon>
        <taxon>Burkholderiales</taxon>
        <taxon>Sphaerotilaceae</taxon>
        <taxon>Ideonella</taxon>
    </lineage>
</organism>
<comment type="subcellular location">
    <subcellularLocation>
        <location evidence="8">Cell inner membrane</location>
        <topology evidence="8">Multi-pass membrane protein</topology>
    </subcellularLocation>
    <subcellularLocation>
        <location evidence="1">Cell membrane</location>
        <topology evidence="1">Multi-pass membrane protein</topology>
    </subcellularLocation>
</comment>
<dbReference type="PROSITE" id="PS00216">
    <property type="entry name" value="SUGAR_TRANSPORT_1"/>
    <property type="match status" value="1"/>
</dbReference>
<dbReference type="Gene3D" id="1.20.1720.10">
    <property type="entry name" value="Multidrug resistance protein D"/>
    <property type="match status" value="1"/>
</dbReference>
<dbReference type="PROSITE" id="PS50850">
    <property type="entry name" value="MFS"/>
    <property type="match status" value="1"/>
</dbReference>
<evidence type="ECO:0000256" key="1">
    <source>
        <dbReference type="ARBA" id="ARBA00004651"/>
    </source>
</evidence>
<comment type="similarity">
    <text evidence="2 8">Belongs to the major facilitator superfamily. Bcr/CmlA family.</text>
</comment>
<evidence type="ECO:0000313" key="11">
    <source>
        <dbReference type="EMBL" id="NDY93357.1"/>
    </source>
</evidence>
<feature type="transmembrane region" description="Helical" evidence="8">
    <location>
        <begin position="266"/>
        <end position="286"/>
    </location>
</feature>
<protein>
    <recommendedName>
        <fullName evidence="8">Bcr/CflA family efflux transporter</fullName>
    </recommendedName>
</protein>
<dbReference type="InterPro" id="IPR005829">
    <property type="entry name" value="Sugar_transporter_CS"/>
</dbReference>
<dbReference type="SUPFAM" id="SSF103473">
    <property type="entry name" value="MFS general substrate transporter"/>
    <property type="match status" value="1"/>
</dbReference>
<name>A0A7C9PJ77_9BURK</name>
<comment type="caution">
    <text evidence="8">Lacks conserved residue(s) required for the propagation of feature annotation.</text>
</comment>
<keyword evidence="5 8" id="KW-0812">Transmembrane</keyword>
<feature type="transmembrane region" description="Helical" evidence="8">
    <location>
        <begin position="95"/>
        <end position="114"/>
    </location>
</feature>
<keyword evidence="6 8" id="KW-1133">Transmembrane helix</keyword>
<dbReference type="InterPro" id="IPR036259">
    <property type="entry name" value="MFS_trans_sf"/>
</dbReference>
<feature type="transmembrane region" description="Helical" evidence="8">
    <location>
        <begin position="360"/>
        <end position="380"/>
    </location>
</feature>
<dbReference type="RefSeq" id="WP_163459394.1">
    <property type="nucleotide sequence ID" value="NZ_JAAGOH010000033.1"/>
</dbReference>
<accession>A0A7C9PJ77</accession>
<keyword evidence="7 8" id="KW-0472">Membrane</keyword>
<feature type="transmembrane region" description="Helical" evidence="8">
    <location>
        <begin position="181"/>
        <end position="200"/>
    </location>
</feature>
<feature type="transmembrane region" description="Helical" evidence="8">
    <location>
        <begin position="24"/>
        <end position="43"/>
    </location>
</feature>
<evidence type="ECO:0000256" key="8">
    <source>
        <dbReference type="RuleBase" id="RU365088"/>
    </source>
</evidence>
<evidence type="ECO:0000256" key="6">
    <source>
        <dbReference type="ARBA" id="ARBA00022989"/>
    </source>
</evidence>
<keyword evidence="3 8" id="KW-0813">Transport</keyword>
<dbReference type="GO" id="GO:0042910">
    <property type="term" value="F:xenobiotic transmembrane transporter activity"/>
    <property type="evidence" value="ECO:0007669"/>
    <property type="project" value="InterPro"/>
</dbReference>
<dbReference type="InterPro" id="IPR004812">
    <property type="entry name" value="Efflux_drug-R_Bcr/CmlA"/>
</dbReference>